<reference evidence="1 2" key="2">
    <citation type="submission" date="2018-06" db="EMBL/GenBank/DDBJ databases">
        <authorList>
            <person name="Zhirakovskaya E."/>
        </authorList>
    </citation>
    <scope>NUCLEOTIDE SEQUENCE [LARGE SCALE GENOMIC DNA]</scope>
    <source>
        <strain evidence="1 2">FBKL4.011</strain>
    </source>
</reference>
<dbReference type="AlphaFoldDB" id="A0A364K0Q0"/>
<dbReference type="Proteomes" id="UP000251213">
    <property type="component" value="Unassembled WGS sequence"/>
</dbReference>
<keyword evidence="2" id="KW-1185">Reference proteome</keyword>
<protein>
    <submittedName>
        <fullName evidence="1">Uncharacterized protein</fullName>
    </submittedName>
</protein>
<gene>
    <name evidence="1" type="ORF">DL897_17845</name>
</gene>
<organism evidence="1 2">
    <name type="scientific">Thermoflavimicrobium daqui</name>
    <dbReference type="NCBI Taxonomy" id="2137476"/>
    <lineage>
        <taxon>Bacteria</taxon>
        <taxon>Bacillati</taxon>
        <taxon>Bacillota</taxon>
        <taxon>Bacilli</taxon>
        <taxon>Bacillales</taxon>
        <taxon>Thermoactinomycetaceae</taxon>
        <taxon>Thermoflavimicrobium</taxon>
    </lineage>
</organism>
<evidence type="ECO:0000313" key="2">
    <source>
        <dbReference type="Proteomes" id="UP000251213"/>
    </source>
</evidence>
<reference evidence="1 2" key="1">
    <citation type="submission" date="2018-06" db="EMBL/GenBank/DDBJ databases">
        <title>Thermoflavimicrobium daqus sp. nov., a thermophilic microbe isolated from Moutai-flavour Daqu.</title>
        <authorList>
            <person name="Wang X."/>
            <person name="Zhou H."/>
        </authorList>
    </citation>
    <scope>NUCLEOTIDE SEQUENCE [LARGE SCALE GENOMIC DNA]</scope>
    <source>
        <strain evidence="1 2">FBKL4.011</strain>
    </source>
</reference>
<comment type="caution">
    <text evidence="1">The sequence shown here is derived from an EMBL/GenBank/DDBJ whole genome shotgun (WGS) entry which is preliminary data.</text>
</comment>
<proteinExistence type="predicted"/>
<accession>A0A364K0Q0</accession>
<name>A0A364K0Q0_9BACL</name>
<dbReference type="EMBL" id="QJKK01000029">
    <property type="protein sequence ID" value="RAL20806.1"/>
    <property type="molecule type" value="Genomic_DNA"/>
</dbReference>
<evidence type="ECO:0000313" key="1">
    <source>
        <dbReference type="EMBL" id="RAL20806.1"/>
    </source>
</evidence>
<sequence>MSMLQNCQSYERFLLDKGTEGEGDTCHKDDNDPSTYVLMFYMPFCYDGMLYTIHDGRSTGDHNASGKSPANIYDEGSNHIYDASNPFKYLLYTK</sequence>